<sequence>MARLRPSRPTSPLPPGLGVGWRPPLAAAIAERGDLAFVELIAESVDPDRPLPVALTELDVPMVPHGVRLSLGGSEPLDRARVDRFVRVAQRLDAPLVSEHAAFVRAGGVEAGHLLPVPRTRAALRVLARNIRSLSAELSVPLAVENPAALLRWPDDELDSAAFLTELAEQTGVMLLLDVANLYGDVVNHGTDPDRFLAAIPWERVAYLHVAGGVTAGGLYHDSHAHPVRPQVLELLRTAVDHWPGPLPCLLERDTHLPPVAEFHAELDAVTRAAGLTRATISTAISTAISTTTGAAASGAGSVPGSGTGAGRGSETGAARAGLEPADARADGELLAGQIALVRALTAGDGPPPGFATDRIEATRAALIDKRRSVVVEHWPALARTPGFRAGFAAVAAWLPPTTTWADAHAYAREHYDMLDVDARAELLVACTAGRRFALACSRPGRLPACLRGPGTDRFLGGGGSGADTPPAADRDEPVPAGAGKRGGLLVLIRLPLVGLLVLGRRGHG</sequence>
<feature type="region of interest" description="Disordered" evidence="1">
    <location>
        <begin position="293"/>
        <end position="321"/>
    </location>
</feature>
<dbReference type="EMBL" id="JYFN01000039">
    <property type="protein sequence ID" value="KJE21338.1"/>
    <property type="molecule type" value="Genomic_DNA"/>
</dbReference>
<dbReference type="InterPro" id="IPR036237">
    <property type="entry name" value="Xyl_isomerase-like_sf"/>
</dbReference>
<dbReference type="Proteomes" id="UP000032545">
    <property type="component" value="Unassembled WGS sequence"/>
</dbReference>
<name>A0A0D8BAQ7_9ACTN</name>
<protein>
    <recommendedName>
        <fullName evidence="2">SCO6045-like C-terminal domain-containing protein</fullName>
    </recommendedName>
</protein>
<accession>A0A0D8BAQ7</accession>
<dbReference type="Gene3D" id="3.20.20.150">
    <property type="entry name" value="Divalent-metal-dependent TIM barrel enzymes"/>
    <property type="match status" value="1"/>
</dbReference>
<feature type="region of interest" description="Disordered" evidence="1">
    <location>
        <begin position="461"/>
        <end position="481"/>
    </location>
</feature>
<dbReference type="SUPFAM" id="SSF51658">
    <property type="entry name" value="Xylose isomerase-like"/>
    <property type="match status" value="1"/>
</dbReference>
<feature type="domain" description="SCO6045-like C-terminal" evidence="2">
    <location>
        <begin position="337"/>
        <end position="415"/>
    </location>
</feature>
<dbReference type="InterPro" id="IPR007801">
    <property type="entry name" value="MbnB/TglH/ChrH"/>
</dbReference>
<comment type="caution">
    <text evidence="3">The sequence shown here is derived from an EMBL/GenBank/DDBJ whole genome shotgun (WGS) entry which is preliminary data.</text>
</comment>
<dbReference type="PANTHER" id="PTHR42194">
    <property type="entry name" value="UPF0276 PROTEIN HI_1600"/>
    <property type="match status" value="1"/>
</dbReference>
<keyword evidence="4" id="KW-1185">Reference proteome</keyword>
<reference evidence="3 4" key="2">
    <citation type="journal article" date="2016" name="Genome Announc.">
        <title>Permanent Draft Genome Sequences for Two Variants of Frankia sp. Strain CpI1, the First Frankia Strain Isolated from Root Nodules of Comptonia peregrina.</title>
        <authorList>
            <person name="Oshone R."/>
            <person name="Hurst S.G.IV."/>
            <person name="Abebe-Akele F."/>
            <person name="Simpson S."/>
            <person name="Morris K."/>
            <person name="Thomas W.K."/>
            <person name="Tisa L.S."/>
        </authorList>
    </citation>
    <scope>NUCLEOTIDE SEQUENCE [LARGE SCALE GENOMIC DNA]</scope>
    <source>
        <strain evidence="4">CpI1-S</strain>
    </source>
</reference>
<dbReference type="Pfam" id="PF26136">
    <property type="entry name" value="SCO6045_C"/>
    <property type="match status" value="1"/>
</dbReference>
<dbReference type="AlphaFoldDB" id="A0A0D8BAQ7"/>
<proteinExistence type="predicted"/>
<gene>
    <name evidence="3" type="ORF">FF36_04388</name>
</gene>
<organism evidence="3 4">
    <name type="scientific">Frankia torreyi</name>
    <dbReference type="NCBI Taxonomy" id="1856"/>
    <lineage>
        <taxon>Bacteria</taxon>
        <taxon>Bacillati</taxon>
        <taxon>Actinomycetota</taxon>
        <taxon>Actinomycetes</taxon>
        <taxon>Frankiales</taxon>
        <taxon>Frankiaceae</taxon>
        <taxon>Frankia</taxon>
    </lineage>
</organism>
<evidence type="ECO:0000313" key="4">
    <source>
        <dbReference type="Proteomes" id="UP000032545"/>
    </source>
</evidence>
<evidence type="ECO:0000313" key="3">
    <source>
        <dbReference type="EMBL" id="KJE21338.1"/>
    </source>
</evidence>
<dbReference type="Pfam" id="PF05114">
    <property type="entry name" value="MbnB_TglH_ChrH"/>
    <property type="match status" value="1"/>
</dbReference>
<dbReference type="InterPro" id="IPR058711">
    <property type="entry name" value="SCO6045-like_C"/>
</dbReference>
<dbReference type="PATRIC" id="fig|1502723.3.peg.4117"/>
<dbReference type="PANTHER" id="PTHR42194:SF1">
    <property type="entry name" value="UPF0276 PROTEIN HI_1600"/>
    <property type="match status" value="1"/>
</dbReference>
<dbReference type="NCBIfam" id="NF003818">
    <property type="entry name" value="PRK05409.1"/>
    <property type="match status" value="1"/>
</dbReference>
<reference evidence="4" key="1">
    <citation type="submission" date="2015-02" db="EMBL/GenBank/DDBJ databases">
        <title>Draft Genome of Frankia sp. CpI1-S.</title>
        <authorList>
            <person name="Oshone R.T."/>
            <person name="Ngom M."/>
            <person name="Ghodhbane-Gtari F."/>
            <person name="Gtari M."/>
            <person name="Morris K."/>
            <person name="Thomas K."/>
            <person name="Sen A."/>
            <person name="Tisa L.S."/>
        </authorList>
    </citation>
    <scope>NUCLEOTIDE SEQUENCE [LARGE SCALE GENOMIC DNA]</scope>
    <source>
        <strain evidence="4">CpI1-S</strain>
    </source>
</reference>
<evidence type="ECO:0000256" key="1">
    <source>
        <dbReference type="SAM" id="MobiDB-lite"/>
    </source>
</evidence>
<feature type="compositionally biased region" description="Gly residues" evidence="1">
    <location>
        <begin position="302"/>
        <end position="314"/>
    </location>
</feature>
<evidence type="ECO:0000259" key="2">
    <source>
        <dbReference type="Pfam" id="PF26136"/>
    </source>
</evidence>